<feature type="transmembrane region" description="Helical" evidence="10">
    <location>
        <begin position="236"/>
        <end position="255"/>
    </location>
</feature>
<feature type="transmembrane region" description="Helical" evidence="10">
    <location>
        <begin position="144"/>
        <end position="160"/>
    </location>
</feature>
<dbReference type="FunFam" id="1.20.1070.10:FF:000160">
    <property type="entry name" value="Related to Opsin-1"/>
    <property type="match status" value="1"/>
</dbReference>
<comment type="similarity">
    <text evidence="2">Belongs to the archaeal/bacterial/fungal opsin family.</text>
</comment>
<evidence type="ECO:0000256" key="6">
    <source>
        <dbReference type="ARBA" id="ARBA00022925"/>
    </source>
</evidence>
<evidence type="ECO:0000256" key="1">
    <source>
        <dbReference type="ARBA" id="ARBA00004141"/>
    </source>
</evidence>
<evidence type="ECO:0000256" key="9">
    <source>
        <dbReference type="ARBA" id="ARBA00023136"/>
    </source>
</evidence>
<keyword evidence="7 10" id="KW-1133">Transmembrane helix</keyword>
<dbReference type="GO" id="GO:0005783">
    <property type="term" value="C:endoplasmic reticulum"/>
    <property type="evidence" value="ECO:0007669"/>
    <property type="project" value="TreeGrafter"/>
</dbReference>
<feature type="transmembrane region" description="Helical" evidence="10">
    <location>
        <begin position="118"/>
        <end position="137"/>
    </location>
</feature>
<accession>A0A507QZP8</accession>
<dbReference type="GO" id="GO:0007602">
    <property type="term" value="P:phototransduction"/>
    <property type="evidence" value="ECO:0007669"/>
    <property type="project" value="UniProtKB-KW"/>
</dbReference>
<dbReference type="CDD" id="cd15239">
    <property type="entry name" value="7tm_YRO2_fungal-like"/>
    <property type="match status" value="1"/>
</dbReference>
<dbReference type="Pfam" id="PF01036">
    <property type="entry name" value="Bac_rhodopsin"/>
    <property type="match status" value="1"/>
</dbReference>
<name>A0A507QZP8_MONPU</name>
<dbReference type="EMBL" id="VIFY01000040">
    <property type="protein sequence ID" value="TQB73687.1"/>
    <property type="molecule type" value="Genomic_DNA"/>
</dbReference>
<keyword evidence="4" id="KW-0716">Sensory transduction</keyword>
<evidence type="ECO:0000256" key="10">
    <source>
        <dbReference type="SAM" id="Phobius"/>
    </source>
</evidence>
<proteinExistence type="inferred from homology"/>
<sequence length="315" mass="34992">MAPSIVPGLLRRNDVLDINPPPAAADIHITARGDDWLWTVTAVDFFSLLCFLVLLYITPRTDRIFHYLTVLLIIVTGVCYFTMASDIGSAAVPVEWQRGDHDVRGTAREVFWVRYLDWFFTGPMIIMNLLLTAGVYWHTILYTQLLYIVYVILLYVGSIVPTTYKWGYFTLAMVALALTLENIVWAGWRHASALGGNVARLYRILAPSLVVLWILYPVAWGVSEGGNVIAPDSEHIFYGILDILAKPVLGAVLLIGHMKIDITQLDLRLYDRVPNEGEANRAAYNEKRDHLAQHDIEATAAGAPAAAPAANGTQA</sequence>
<dbReference type="PANTHER" id="PTHR28286">
    <property type="match status" value="1"/>
</dbReference>
<dbReference type="GO" id="GO:0005886">
    <property type="term" value="C:plasma membrane"/>
    <property type="evidence" value="ECO:0007669"/>
    <property type="project" value="TreeGrafter"/>
</dbReference>
<dbReference type="PANTHER" id="PTHR28286:SF1">
    <property type="entry name" value="30 KDA HEAT SHOCK PROTEIN-RELATED"/>
    <property type="match status" value="1"/>
</dbReference>
<protein>
    <submittedName>
        <fullName evidence="11">Ion channel activity protein</fullName>
    </submittedName>
</protein>
<comment type="subcellular location">
    <subcellularLocation>
        <location evidence="1">Membrane</location>
        <topology evidence="1">Multi-pass membrane protein</topology>
    </subcellularLocation>
</comment>
<keyword evidence="12" id="KW-1185">Reference proteome</keyword>
<dbReference type="InterPro" id="IPR043476">
    <property type="entry name" value="Yro2-like_7TM"/>
</dbReference>
<dbReference type="SUPFAM" id="SSF81321">
    <property type="entry name" value="Family A G protein-coupled receptor-like"/>
    <property type="match status" value="1"/>
</dbReference>
<dbReference type="SMR" id="A0A507QZP8"/>
<feature type="transmembrane region" description="Helical" evidence="10">
    <location>
        <begin position="166"/>
        <end position="188"/>
    </location>
</feature>
<keyword evidence="3" id="KW-0675">Receptor</keyword>
<evidence type="ECO:0000256" key="7">
    <source>
        <dbReference type="ARBA" id="ARBA00022989"/>
    </source>
</evidence>
<evidence type="ECO:0000256" key="4">
    <source>
        <dbReference type="ARBA" id="ARBA00022606"/>
    </source>
</evidence>
<feature type="transmembrane region" description="Helical" evidence="10">
    <location>
        <begin position="200"/>
        <end position="216"/>
    </location>
</feature>
<evidence type="ECO:0000313" key="12">
    <source>
        <dbReference type="Proteomes" id="UP000319663"/>
    </source>
</evidence>
<dbReference type="AlphaFoldDB" id="A0A507QZP8"/>
<keyword evidence="3" id="KW-0600">Photoreceptor protein</keyword>
<reference evidence="11 12" key="1">
    <citation type="submission" date="2019-06" db="EMBL/GenBank/DDBJ databases">
        <title>Wine fermentation using esterase from Monascus purpureus.</title>
        <authorList>
            <person name="Geng C."/>
            <person name="Zhang Y."/>
        </authorList>
    </citation>
    <scope>NUCLEOTIDE SEQUENCE [LARGE SCALE GENOMIC DNA]</scope>
    <source>
        <strain evidence="11">HQ1</strain>
    </source>
</reference>
<evidence type="ECO:0000256" key="2">
    <source>
        <dbReference type="ARBA" id="ARBA00008130"/>
    </source>
</evidence>
<keyword evidence="6" id="KW-0681">Retinal protein</keyword>
<feature type="transmembrane region" description="Helical" evidence="10">
    <location>
        <begin position="64"/>
        <end position="83"/>
    </location>
</feature>
<feature type="transmembrane region" description="Helical" evidence="10">
    <location>
        <begin position="36"/>
        <end position="57"/>
    </location>
</feature>
<keyword evidence="9 10" id="KW-0472">Membrane</keyword>
<evidence type="ECO:0000256" key="5">
    <source>
        <dbReference type="ARBA" id="ARBA00022692"/>
    </source>
</evidence>
<dbReference type="Gene3D" id="1.20.1070.10">
    <property type="entry name" value="Rhodopsin 7-helix transmembrane proteins"/>
    <property type="match status" value="1"/>
</dbReference>
<gene>
    <name evidence="11" type="primary">OPS1_1</name>
    <name evidence="11" type="ORF">MPDQ_005610</name>
</gene>
<dbReference type="PRINTS" id="PR00251">
    <property type="entry name" value="BACTRLOPSIN"/>
</dbReference>
<keyword evidence="8" id="KW-0157">Chromophore</keyword>
<evidence type="ECO:0000313" key="11">
    <source>
        <dbReference type="EMBL" id="TQB73687.1"/>
    </source>
</evidence>
<dbReference type="Proteomes" id="UP000319663">
    <property type="component" value="Unassembled WGS sequence"/>
</dbReference>
<evidence type="ECO:0000256" key="8">
    <source>
        <dbReference type="ARBA" id="ARBA00022991"/>
    </source>
</evidence>
<keyword evidence="5 10" id="KW-0812">Transmembrane</keyword>
<dbReference type="InterPro" id="IPR001425">
    <property type="entry name" value="Arc/bac/fun_rhodopsins"/>
</dbReference>
<comment type="caution">
    <text evidence="11">The sequence shown here is derived from an EMBL/GenBank/DDBJ whole genome shotgun (WGS) entry which is preliminary data.</text>
</comment>
<dbReference type="GO" id="GO:0009881">
    <property type="term" value="F:photoreceptor activity"/>
    <property type="evidence" value="ECO:0007669"/>
    <property type="project" value="UniProtKB-KW"/>
</dbReference>
<dbReference type="SMART" id="SM01021">
    <property type="entry name" value="Bac_rhodopsin"/>
    <property type="match status" value="1"/>
</dbReference>
<evidence type="ECO:0000256" key="3">
    <source>
        <dbReference type="ARBA" id="ARBA00022543"/>
    </source>
</evidence>
<organism evidence="11 12">
    <name type="scientific">Monascus purpureus</name>
    <name type="common">Red mold</name>
    <name type="synonym">Monascus anka</name>
    <dbReference type="NCBI Taxonomy" id="5098"/>
    <lineage>
        <taxon>Eukaryota</taxon>
        <taxon>Fungi</taxon>
        <taxon>Dikarya</taxon>
        <taxon>Ascomycota</taxon>
        <taxon>Pezizomycotina</taxon>
        <taxon>Eurotiomycetes</taxon>
        <taxon>Eurotiomycetidae</taxon>
        <taxon>Eurotiales</taxon>
        <taxon>Aspergillaceae</taxon>
        <taxon>Monascus</taxon>
    </lineage>
</organism>